<protein>
    <submittedName>
        <fullName evidence="1">Uncharacterized protein</fullName>
    </submittedName>
</protein>
<sequence>MRAELLVAQNLWLKKMLERFDVERDVAPLASGREPEFRG</sequence>
<reference evidence="1" key="1">
    <citation type="submission" date="2019-06" db="EMBL/GenBank/DDBJ databases">
        <authorList>
            <person name="Le Quere A."/>
            <person name="Colella S."/>
        </authorList>
    </citation>
    <scope>NUCLEOTIDE SEQUENCE</scope>
    <source>
        <strain evidence="1">EmedicaeMD41</strain>
    </source>
</reference>
<dbReference type="EMBL" id="CABFNB010000145">
    <property type="protein sequence ID" value="VTZ64945.1"/>
    <property type="molecule type" value="Genomic_DNA"/>
</dbReference>
<dbReference type="Proteomes" id="UP000507954">
    <property type="component" value="Unassembled WGS sequence"/>
</dbReference>
<evidence type="ECO:0000313" key="1">
    <source>
        <dbReference type="EMBL" id="VTZ64945.1"/>
    </source>
</evidence>
<dbReference type="AlphaFoldDB" id="A0A508X569"/>
<gene>
    <name evidence="1" type="ORF">EMEDMD4_750032</name>
</gene>
<name>A0A508X569_9HYPH</name>
<organism evidence="1">
    <name type="scientific">Sinorhizobium medicae</name>
    <dbReference type="NCBI Taxonomy" id="110321"/>
    <lineage>
        <taxon>Bacteria</taxon>
        <taxon>Pseudomonadati</taxon>
        <taxon>Pseudomonadota</taxon>
        <taxon>Alphaproteobacteria</taxon>
        <taxon>Hyphomicrobiales</taxon>
        <taxon>Rhizobiaceae</taxon>
        <taxon>Sinorhizobium/Ensifer group</taxon>
        <taxon>Sinorhizobium</taxon>
    </lineage>
</organism>
<proteinExistence type="predicted"/>
<accession>A0A508X569</accession>